<dbReference type="Proteomes" id="UP000252893">
    <property type="component" value="Unassembled WGS sequence"/>
</dbReference>
<dbReference type="InterPro" id="IPR032508">
    <property type="entry name" value="FecR_C"/>
</dbReference>
<evidence type="ECO:0000259" key="2">
    <source>
        <dbReference type="Pfam" id="PF04773"/>
    </source>
</evidence>
<dbReference type="GO" id="GO:0016989">
    <property type="term" value="F:sigma factor antagonist activity"/>
    <property type="evidence" value="ECO:0007669"/>
    <property type="project" value="TreeGrafter"/>
</dbReference>
<dbReference type="RefSeq" id="WP_113943475.1">
    <property type="nucleotide sequence ID" value="NZ_JBHEEG010000002.1"/>
</dbReference>
<dbReference type="OrthoDB" id="9798846at2"/>
<accession>A0A366E4Z8</accession>
<dbReference type="InterPro" id="IPR032623">
    <property type="entry name" value="FecR_N"/>
</dbReference>
<dbReference type="EMBL" id="QNRH01000002">
    <property type="protein sequence ID" value="RBO97461.1"/>
    <property type="molecule type" value="Genomic_DNA"/>
</dbReference>
<keyword evidence="1" id="KW-1133">Transmembrane helix</keyword>
<evidence type="ECO:0000259" key="3">
    <source>
        <dbReference type="Pfam" id="PF16220"/>
    </source>
</evidence>
<feature type="transmembrane region" description="Helical" evidence="1">
    <location>
        <begin position="89"/>
        <end position="107"/>
    </location>
</feature>
<evidence type="ECO:0000313" key="5">
    <source>
        <dbReference type="EMBL" id="RBO97461.1"/>
    </source>
</evidence>
<gene>
    <name evidence="5" type="ORF">DFR47_102243</name>
</gene>
<comment type="caution">
    <text evidence="5">The sequence shown here is derived from an EMBL/GenBank/DDBJ whole genome shotgun (WGS) entry which is preliminary data.</text>
</comment>
<reference evidence="5 6" key="1">
    <citation type="submission" date="2018-06" db="EMBL/GenBank/DDBJ databases">
        <title>Genomic Encyclopedia of Type Strains, Phase IV (KMG-IV): sequencing the most valuable type-strain genomes for metagenomic binning, comparative biology and taxonomic classification.</title>
        <authorList>
            <person name="Goeker M."/>
        </authorList>
    </citation>
    <scope>NUCLEOTIDE SEQUENCE [LARGE SCALE GENOMIC DNA]</scope>
    <source>
        <strain evidence="5 6">DSM 25619</strain>
    </source>
</reference>
<protein>
    <submittedName>
        <fullName evidence="5">FecR family protein</fullName>
    </submittedName>
</protein>
<name>A0A366E4Z8_9HYPH</name>
<dbReference type="InterPro" id="IPR006860">
    <property type="entry name" value="FecR"/>
</dbReference>
<feature type="domain" description="FecR N-terminal" evidence="3">
    <location>
        <begin position="11"/>
        <end position="51"/>
    </location>
</feature>
<keyword evidence="1" id="KW-0812">Transmembrane</keyword>
<keyword evidence="1" id="KW-0472">Membrane</keyword>
<feature type="domain" description="FecR protein" evidence="2">
    <location>
        <begin position="116"/>
        <end position="207"/>
    </location>
</feature>
<feature type="domain" description="Protein FecR C-terminal" evidence="4">
    <location>
        <begin position="253"/>
        <end position="310"/>
    </location>
</feature>
<dbReference type="InterPro" id="IPR012373">
    <property type="entry name" value="Ferrdict_sens_TM"/>
</dbReference>
<dbReference type="AlphaFoldDB" id="A0A366E4Z8"/>
<dbReference type="Gene3D" id="3.55.50.30">
    <property type="match status" value="1"/>
</dbReference>
<keyword evidence="6" id="KW-1185">Reference proteome</keyword>
<evidence type="ECO:0000313" key="6">
    <source>
        <dbReference type="Proteomes" id="UP000252893"/>
    </source>
</evidence>
<dbReference type="PIRSF" id="PIRSF018266">
    <property type="entry name" value="FecR"/>
    <property type="match status" value="1"/>
</dbReference>
<sequence>MRDTTEHHILEQAALWFARQEDNALSGADQRAFDDWLAASARHRAVYHEVSGIWYETALLPKPAMQNNVIPLPAKTAPQRRSVFTRWQSVAAAGLFAALALSGAYLYDVPTRMQADIYTAKGQSERVTLPDGSTAELNTATALEVLYTPQERRIRLLKGEALFTVAADKTRPFRVETNEGEATALGTIYAVRQEPQSTEVTVLESKVAIKGSADHAPATVLNADETAHFTRSSVSSISTIDADSATAWRRGKLMVTDQPLGDVINELNRYHAGLIRITDPEIRDQRVSGVFDTKNTSTVINDLESALNIRSTRLSNYLILLHR</sequence>
<evidence type="ECO:0000256" key="1">
    <source>
        <dbReference type="SAM" id="Phobius"/>
    </source>
</evidence>
<dbReference type="Pfam" id="PF04773">
    <property type="entry name" value="FecR"/>
    <property type="match status" value="1"/>
</dbReference>
<organism evidence="5 6">
    <name type="scientific">Pseudochrobactrum asaccharolyticum</name>
    <dbReference type="NCBI Taxonomy" id="354351"/>
    <lineage>
        <taxon>Bacteria</taxon>
        <taxon>Pseudomonadati</taxon>
        <taxon>Pseudomonadota</taxon>
        <taxon>Alphaproteobacteria</taxon>
        <taxon>Hyphomicrobiales</taxon>
        <taxon>Brucellaceae</taxon>
        <taxon>Pseudochrobactrum</taxon>
    </lineage>
</organism>
<dbReference type="Pfam" id="PF16220">
    <property type="entry name" value="DUF4880"/>
    <property type="match status" value="1"/>
</dbReference>
<dbReference type="Pfam" id="PF16344">
    <property type="entry name" value="FecR_C"/>
    <property type="match status" value="1"/>
</dbReference>
<dbReference type="PANTHER" id="PTHR30273">
    <property type="entry name" value="PERIPLASMIC SIGNAL SENSOR AND SIGMA FACTOR ACTIVATOR FECR-RELATED"/>
    <property type="match status" value="1"/>
</dbReference>
<evidence type="ECO:0000259" key="4">
    <source>
        <dbReference type="Pfam" id="PF16344"/>
    </source>
</evidence>
<dbReference type="PANTHER" id="PTHR30273:SF2">
    <property type="entry name" value="PROTEIN FECR"/>
    <property type="match status" value="1"/>
</dbReference>
<proteinExistence type="predicted"/>
<dbReference type="Gene3D" id="2.60.120.1440">
    <property type="match status" value="1"/>
</dbReference>